<name>A0A6L3VAG9_9BACI</name>
<proteinExistence type="predicted"/>
<evidence type="ECO:0000313" key="2">
    <source>
        <dbReference type="EMBL" id="KAB2338666.1"/>
    </source>
</evidence>
<keyword evidence="1" id="KW-0812">Transmembrane</keyword>
<keyword evidence="1" id="KW-0472">Membrane</keyword>
<evidence type="ECO:0000256" key="1">
    <source>
        <dbReference type="SAM" id="Phobius"/>
    </source>
</evidence>
<dbReference type="RefSeq" id="WP_151533405.1">
    <property type="nucleotide sequence ID" value="NZ_WBOS01000001.1"/>
</dbReference>
<feature type="transmembrane region" description="Helical" evidence="1">
    <location>
        <begin position="81"/>
        <end position="102"/>
    </location>
</feature>
<feature type="transmembrane region" description="Helical" evidence="1">
    <location>
        <begin position="53"/>
        <end position="74"/>
    </location>
</feature>
<dbReference type="AlphaFoldDB" id="A0A6L3VAG9"/>
<dbReference type="PANTHER" id="PTHR40078:SF1">
    <property type="entry name" value="INTEGRAL MEMBRANE PROTEIN"/>
    <property type="match status" value="1"/>
</dbReference>
<keyword evidence="1" id="KW-1133">Transmembrane helix</keyword>
<dbReference type="OrthoDB" id="154912at2"/>
<comment type="caution">
    <text evidence="2">The sequence shown here is derived from an EMBL/GenBank/DDBJ whole genome shotgun (WGS) entry which is preliminary data.</text>
</comment>
<gene>
    <name evidence="2" type="ORF">F7731_03695</name>
</gene>
<feature type="transmembrane region" description="Helical" evidence="1">
    <location>
        <begin position="108"/>
        <end position="130"/>
    </location>
</feature>
<feature type="transmembrane region" description="Helical" evidence="1">
    <location>
        <begin position="151"/>
        <end position="170"/>
    </location>
</feature>
<feature type="transmembrane region" description="Helical" evidence="1">
    <location>
        <begin position="12"/>
        <end position="33"/>
    </location>
</feature>
<organism evidence="2 3">
    <name type="scientific">Cytobacillus depressus</name>
    <dbReference type="NCBI Taxonomy" id="1602942"/>
    <lineage>
        <taxon>Bacteria</taxon>
        <taxon>Bacillati</taxon>
        <taxon>Bacillota</taxon>
        <taxon>Bacilli</taxon>
        <taxon>Bacillales</taxon>
        <taxon>Bacillaceae</taxon>
        <taxon>Cytobacillus</taxon>
    </lineage>
</organism>
<dbReference type="EMBL" id="WBOS01000001">
    <property type="protein sequence ID" value="KAB2338666.1"/>
    <property type="molecule type" value="Genomic_DNA"/>
</dbReference>
<keyword evidence="3" id="KW-1185">Reference proteome</keyword>
<evidence type="ECO:0000313" key="3">
    <source>
        <dbReference type="Proteomes" id="UP000481030"/>
    </source>
</evidence>
<accession>A0A6L3VAG9</accession>
<dbReference type="PANTHER" id="PTHR40078">
    <property type="entry name" value="INTEGRAL MEMBRANE PROTEIN-RELATED"/>
    <property type="match status" value="1"/>
</dbReference>
<dbReference type="Pfam" id="PF19700">
    <property type="entry name" value="DUF6198"/>
    <property type="match status" value="1"/>
</dbReference>
<feature type="transmembrane region" description="Helical" evidence="1">
    <location>
        <begin position="176"/>
        <end position="195"/>
    </location>
</feature>
<dbReference type="Proteomes" id="UP000481030">
    <property type="component" value="Unassembled WGS sequence"/>
</dbReference>
<protein>
    <submittedName>
        <fullName evidence="2">YitT family protein</fullName>
    </submittedName>
</protein>
<sequence length="226" mass="24643">MNKIKGNQIGPRFIVFIVGLLVMTLGAVLLILADLGATPWDVLHVGLYYKLGLTIGTWTIIVGIAILVASSVILKEFPKIGAFLNMVLFGLFMDFYLWLPFMQTPTSLLGKIIMFASGLIICCYGMGFYISAKFGAGPRDSLMIALTSKTGWKVSHARFCMEVVVLIIGWQLGGPVFWGTVIIGVTIGPIAGIALPQCQKMTDRFLAKIKSKHTKLALNEKDRGVS</sequence>
<reference evidence="2 3" key="1">
    <citation type="journal article" date="2016" name="Antonie Van Leeuwenhoek">
        <title>Bacillus depressus sp. nov., isolated from soil of a sunflower field.</title>
        <authorList>
            <person name="Wei X."/>
            <person name="Xin D."/>
            <person name="Xin Y."/>
            <person name="Zhang H."/>
            <person name="Wang T."/>
            <person name="Zhang J."/>
        </authorList>
    </citation>
    <scope>NUCLEOTIDE SEQUENCE [LARGE SCALE GENOMIC DNA]</scope>
    <source>
        <strain evidence="2 3">BZ1</strain>
    </source>
</reference>
<dbReference type="InterPro" id="IPR038750">
    <property type="entry name" value="YczE/YyaS-like"/>
</dbReference>